<name>A0A2P5CX31_PARAD</name>
<evidence type="ECO:0000313" key="1">
    <source>
        <dbReference type="EMBL" id="PON65586.1"/>
    </source>
</evidence>
<sequence>MEFNRPHTPSRGLASFSEAVLKCDIHLLLHPYIKSIIYYYEIVPFQLTPNTYRYMV</sequence>
<gene>
    <name evidence="1" type="ORF">PanWU01x14_115980</name>
</gene>
<proteinExistence type="predicted"/>
<dbReference type="EMBL" id="JXTB01000086">
    <property type="protein sequence ID" value="PON65586.1"/>
    <property type="molecule type" value="Genomic_DNA"/>
</dbReference>
<protein>
    <submittedName>
        <fullName evidence="1">Uncharacterized protein</fullName>
    </submittedName>
</protein>
<evidence type="ECO:0000313" key="2">
    <source>
        <dbReference type="Proteomes" id="UP000237105"/>
    </source>
</evidence>
<dbReference type="AlphaFoldDB" id="A0A2P5CX31"/>
<organism evidence="1 2">
    <name type="scientific">Parasponia andersonii</name>
    <name type="common">Sponia andersonii</name>
    <dbReference type="NCBI Taxonomy" id="3476"/>
    <lineage>
        <taxon>Eukaryota</taxon>
        <taxon>Viridiplantae</taxon>
        <taxon>Streptophyta</taxon>
        <taxon>Embryophyta</taxon>
        <taxon>Tracheophyta</taxon>
        <taxon>Spermatophyta</taxon>
        <taxon>Magnoliopsida</taxon>
        <taxon>eudicotyledons</taxon>
        <taxon>Gunneridae</taxon>
        <taxon>Pentapetalae</taxon>
        <taxon>rosids</taxon>
        <taxon>fabids</taxon>
        <taxon>Rosales</taxon>
        <taxon>Cannabaceae</taxon>
        <taxon>Parasponia</taxon>
    </lineage>
</organism>
<comment type="caution">
    <text evidence="1">The sequence shown here is derived from an EMBL/GenBank/DDBJ whole genome shotgun (WGS) entry which is preliminary data.</text>
</comment>
<keyword evidence="2" id="KW-1185">Reference proteome</keyword>
<dbReference type="Proteomes" id="UP000237105">
    <property type="component" value="Unassembled WGS sequence"/>
</dbReference>
<feature type="non-terminal residue" evidence="1">
    <location>
        <position position="56"/>
    </location>
</feature>
<reference evidence="2" key="1">
    <citation type="submission" date="2016-06" db="EMBL/GenBank/DDBJ databases">
        <title>Parallel loss of symbiosis genes in relatives of nitrogen-fixing non-legume Parasponia.</title>
        <authorList>
            <person name="Van Velzen R."/>
            <person name="Holmer R."/>
            <person name="Bu F."/>
            <person name="Rutten L."/>
            <person name="Van Zeijl A."/>
            <person name="Liu W."/>
            <person name="Santuari L."/>
            <person name="Cao Q."/>
            <person name="Sharma T."/>
            <person name="Shen D."/>
            <person name="Roswanjaya Y."/>
            <person name="Wardhani T."/>
            <person name="Kalhor M.S."/>
            <person name="Jansen J."/>
            <person name="Van den Hoogen J."/>
            <person name="Gungor B."/>
            <person name="Hartog M."/>
            <person name="Hontelez J."/>
            <person name="Verver J."/>
            <person name="Yang W.-C."/>
            <person name="Schijlen E."/>
            <person name="Repin R."/>
            <person name="Schilthuizen M."/>
            <person name="Schranz E."/>
            <person name="Heidstra R."/>
            <person name="Miyata K."/>
            <person name="Fedorova E."/>
            <person name="Kohlen W."/>
            <person name="Bisseling T."/>
            <person name="Smit S."/>
            <person name="Geurts R."/>
        </authorList>
    </citation>
    <scope>NUCLEOTIDE SEQUENCE [LARGE SCALE GENOMIC DNA]</scope>
    <source>
        <strain evidence="2">cv. WU1-14</strain>
    </source>
</reference>
<accession>A0A2P5CX31</accession>